<evidence type="ECO:0000313" key="2">
    <source>
        <dbReference type="EMBL" id="KAG7483364.1"/>
    </source>
</evidence>
<gene>
    <name evidence="2" type="ORF">JOB18_046689</name>
</gene>
<comment type="caution">
    <text evidence="2">The sequence shown here is derived from an EMBL/GenBank/DDBJ whole genome shotgun (WGS) entry which is preliminary data.</text>
</comment>
<evidence type="ECO:0000256" key="1">
    <source>
        <dbReference type="SAM" id="MobiDB-lite"/>
    </source>
</evidence>
<proteinExistence type="predicted"/>
<accession>A0AAV6Q8J0</accession>
<keyword evidence="3" id="KW-1185">Reference proteome</keyword>
<organism evidence="2 3">
    <name type="scientific">Solea senegalensis</name>
    <name type="common">Senegalese sole</name>
    <dbReference type="NCBI Taxonomy" id="28829"/>
    <lineage>
        <taxon>Eukaryota</taxon>
        <taxon>Metazoa</taxon>
        <taxon>Chordata</taxon>
        <taxon>Craniata</taxon>
        <taxon>Vertebrata</taxon>
        <taxon>Euteleostomi</taxon>
        <taxon>Actinopterygii</taxon>
        <taxon>Neopterygii</taxon>
        <taxon>Teleostei</taxon>
        <taxon>Neoteleostei</taxon>
        <taxon>Acanthomorphata</taxon>
        <taxon>Carangaria</taxon>
        <taxon>Pleuronectiformes</taxon>
        <taxon>Pleuronectoidei</taxon>
        <taxon>Soleidae</taxon>
        <taxon>Solea</taxon>
    </lineage>
</organism>
<protein>
    <submittedName>
        <fullName evidence="2">Uncharacterized protein</fullName>
    </submittedName>
</protein>
<dbReference type="AlphaFoldDB" id="A0AAV6Q8J0"/>
<sequence>MTNSQVSDFRRGNNRQQSAPSLICRMKNHQVTERLAPVPADTEAPVNPSLETLVEEDGGSGARAPAVAGEPFSTQAAKPESFQDLDSTQKHSGSGEEKQPG</sequence>
<feature type="compositionally biased region" description="Basic and acidic residues" evidence="1">
    <location>
        <begin position="87"/>
        <end position="101"/>
    </location>
</feature>
<dbReference type="Proteomes" id="UP000693946">
    <property type="component" value="Linkage Group LG7"/>
</dbReference>
<name>A0AAV6Q8J0_SOLSE</name>
<evidence type="ECO:0000313" key="3">
    <source>
        <dbReference type="Proteomes" id="UP000693946"/>
    </source>
</evidence>
<feature type="region of interest" description="Disordered" evidence="1">
    <location>
        <begin position="1"/>
        <end position="22"/>
    </location>
</feature>
<dbReference type="EMBL" id="JAGKHQ010000019">
    <property type="protein sequence ID" value="KAG7483364.1"/>
    <property type="molecule type" value="Genomic_DNA"/>
</dbReference>
<reference evidence="2 3" key="1">
    <citation type="journal article" date="2021" name="Sci. Rep.">
        <title>Chromosome anchoring in Senegalese sole (Solea senegalensis) reveals sex-associated markers and genome rearrangements in flatfish.</title>
        <authorList>
            <person name="Guerrero-Cozar I."/>
            <person name="Gomez-Garrido J."/>
            <person name="Berbel C."/>
            <person name="Martinez-Blanch J.F."/>
            <person name="Alioto T."/>
            <person name="Claros M.G."/>
            <person name="Gagnaire P.A."/>
            <person name="Manchado M."/>
        </authorList>
    </citation>
    <scope>NUCLEOTIDE SEQUENCE [LARGE SCALE GENOMIC DNA]</scope>
    <source>
        <strain evidence="2">Sse05_10M</strain>
    </source>
</reference>
<feature type="region of interest" description="Disordered" evidence="1">
    <location>
        <begin position="35"/>
        <end position="101"/>
    </location>
</feature>